<sequence>MSLDLKVEDEVRKKLEKLGVLPPLRKYEYEEDSIDGSKIVCFEPGEMTVQDLLAIVITEFPGRLFSDNYSVLLETGEETPPRIRCLLLYE</sequence>
<name>A0A1G2H0S3_9BACT</name>
<gene>
    <name evidence="1" type="ORF">A3H64_01885</name>
</gene>
<proteinExistence type="predicted"/>
<reference evidence="1 2" key="1">
    <citation type="journal article" date="2016" name="Nat. Commun.">
        <title>Thousands of microbial genomes shed light on interconnected biogeochemical processes in an aquifer system.</title>
        <authorList>
            <person name="Anantharaman K."/>
            <person name="Brown C.T."/>
            <person name="Hug L.A."/>
            <person name="Sharon I."/>
            <person name="Castelle C.J."/>
            <person name="Probst A.J."/>
            <person name="Thomas B.C."/>
            <person name="Singh A."/>
            <person name="Wilkins M.J."/>
            <person name="Karaoz U."/>
            <person name="Brodie E.L."/>
            <person name="Williams K.H."/>
            <person name="Hubbard S.S."/>
            <person name="Banfield J.F."/>
        </authorList>
    </citation>
    <scope>NUCLEOTIDE SEQUENCE [LARGE SCALE GENOMIC DNA]</scope>
</reference>
<dbReference type="EMBL" id="MHNY01000025">
    <property type="protein sequence ID" value="OGZ55598.1"/>
    <property type="molecule type" value="Genomic_DNA"/>
</dbReference>
<accession>A0A1G2H0S3</accession>
<organism evidence="1 2">
    <name type="scientific">Candidatus Ryanbacteria bacterium RIFCSPLOWO2_02_FULL_45_11c</name>
    <dbReference type="NCBI Taxonomy" id="1802128"/>
    <lineage>
        <taxon>Bacteria</taxon>
        <taxon>Candidatus Ryaniibacteriota</taxon>
    </lineage>
</organism>
<evidence type="ECO:0000313" key="2">
    <source>
        <dbReference type="Proteomes" id="UP000178186"/>
    </source>
</evidence>
<dbReference type="AlphaFoldDB" id="A0A1G2H0S3"/>
<evidence type="ECO:0000313" key="1">
    <source>
        <dbReference type="EMBL" id="OGZ55598.1"/>
    </source>
</evidence>
<protein>
    <submittedName>
        <fullName evidence="1">Uncharacterized protein</fullName>
    </submittedName>
</protein>
<dbReference type="STRING" id="1802128.A3H64_01885"/>
<dbReference type="Proteomes" id="UP000178186">
    <property type="component" value="Unassembled WGS sequence"/>
</dbReference>
<comment type="caution">
    <text evidence="1">The sequence shown here is derived from an EMBL/GenBank/DDBJ whole genome shotgun (WGS) entry which is preliminary data.</text>
</comment>